<proteinExistence type="predicted"/>
<organism evidence="2 3">
    <name type="scientific">Knoellia flava</name>
    <dbReference type="NCBI Taxonomy" id="913969"/>
    <lineage>
        <taxon>Bacteria</taxon>
        <taxon>Bacillati</taxon>
        <taxon>Actinomycetota</taxon>
        <taxon>Actinomycetes</taxon>
        <taxon>Micrococcales</taxon>
        <taxon>Intrasporangiaceae</taxon>
        <taxon>Knoellia</taxon>
    </lineage>
</organism>
<dbReference type="EMBL" id="BMEA01000002">
    <property type="protein sequence ID" value="GGB79120.1"/>
    <property type="molecule type" value="Genomic_DNA"/>
</dbReference>
<reference evidence="2" key="1">
    <citation type="journal article" date="2014" name="Int. J. Syst. Evol. Microbiol.">
        <title>Complete genome sequence of Corynebacterium casei LMG S-19264T (=DSM 44701T), isolated from a smear-ripened cheese.</title>
        <authorList>
            <consortium name="US DOE Joint Genome Institute (JGI-PGF)"/>
            <person name="Walter F."/>
            <person name="Albersmeier A."/>
            <person name="Kalinowski J."/>
            <person name="Ruckert C."/>
        </authorList>
    </citation>
    <scope>NUCLEOTIDE SEQUENCE</scope>
    <source>
        <strain evidence="2">CGMCC 1.10749</strain>
    </source>
</reference>
<dbReference type="InterPro" id="IPR017517">
    <property type="entry name" value="Maleyloyr_isom"/>
</dbReference>
<dbReference type="InterPro" id="IPR024344">
    <property type="entry name" value="MDMPI_metal-binding"/>
</dbReference>
<dbReference type="InterPro" id="IPR034660">
    <property type="entry name" value="DinB/YfiT-like"/>
</dbReference>
<dbReference type="AlphaFoldDB" id="A0A8H9KSL5"/>
<dbReference type="InterPro" id="IPR017520">
    <property type="entry name" value="CHP03086"/>
</dbReference>
<evidence type="ECO:0000259" key="1">
    <source>
        <dbReference type="Pfam" id="PF11716"/>
    </source>
</evidence>
<feature type="domain" description="Mycothiol-dependent maleylpyruvate isomerase metal-binding" evidence="1">
    <location>
        <begin position="17"/>
        <end position="127"/>
    </location>
</feature>
<dbReference type="Pfam" id="PF11716">
    <property type="entry name" value="MDMPI_N"/>
    <property type="match status" value="1"/>
</dbReference>
<dbReference type="RefSeq" id="WP_035945612.1">
    <property type="nucleotide sequence ID" value="NZ_BMEA01000002.1"/>
</dbReference>
<sequence>MPFPHDPAGRHRAIAGIFTERARGVRDWDAPSPVDGWLARDVVRHLVEWFPGFLEAGAGVRLDRGPSVDDDPVAAWTTHADAVQALLDDSETQTKVLSNRHVGDVPLPQAVDRFYTSDVFMHTWDLARATGQPDRLDEELANEMLSGMQEHDEMLRASGQYGPKVDVPETADITDRLMGFVGRDPSWVPPARAAEDPVGQDG</sequence>
<dbReference type="SUPFAM" id="SSF109854">
    <property type="entry name" value="DinB/YfiT-like putative metalloenzymes"/>
    <property type="match status" value="1"/>
</dbReference>
<evidence type="ECO:0000313" key="3">
    <source>
        <dbReference type="Proteomes" id="UP000628079"/>
    </source>
</evidence>
<accession>A0A8H9KSL5</accession>
<protein>
    <recommendedName>
        <fullName evidence="1">Mycothiol-dependent maleylpyruvate isomerase metal-binding domain-containing protein</fullName>
    </recommendedName>
</protein>
<dbReference type="GO" id="GO:0046872">
    <property type="term" value="F:metal ion binding"/>
    <property type="evidence" value="ECO:0007669"/>
    <property type="project" value="InterPro"/>
</dbReference>
<comment type="caution">
    <text evidence="2">The sequence shown here is derived from an EMBL/GenBank/DDBJ whole genome shotgun (WGS) entry which is preliminary data.</text>
</comment>
<dbReference type="NCBIfam" id="TIGR03083">
    <property type="entry name" value="maleylpyruvate isomerase family mycothiol-dependent enzyme"/>
    <property type="match status" value="1"/>
</dbReference>
<evidence type="ECO:0000313" key="2">
    <source>
        <dbReference type="EMBL" id="GGB79120.1"/>
    </source>
</evidence>
<dbReference type="NCBIfam" id="TIGR03086">
    <property type="entry name" value="TIGR03086 family metal-binding protein"/>
    <property type="match status" value="1"/>
</dbReference>
<gene>
    <name evidence="2" type="ORF">GCM10011314_18360</name>
</gene>
<dbReference type="Proteomes" id="UP000628079">
    <property type="component" value="Unassembled WGS sequence"/>
</dbReference>
<reference evidence="2" key="2">
    <citation type="submission" date="2020-09" db="EMBL/GenBank/DDBJ databases">
        <authorList>
            <person name="Sun Q."/>
            <person name="Zhou Y."/>
        </authorList>
    </citation>
    <scope>NUCLEOTIDE SEQUENCE</scope>
    <source>
        <strain evidence="2">CGMCC 1.10749</strain>
    </source>
</reference>
<name>A0A8H9KSL5_9MICO</name>